<protein>
    <recommendedName>
        <fullName evidence="4">Lipoprotein</fullName>
    </recommendedName>
</protein>
<feature type="signal peptide" evidence="1">
    <location>
        <begin position="1"/>
        <end position="19"/>
    </location>
</feature>
<evidence type="ECO:0000256" key="1">
    <source>
        <dbReference type="SAM" id="SignalP"/>
    </source>
</evidence>
<dbReference type="Proteomes" id="UP000738517">
    <property type="component" value="Unassembled WGS sequence"/>
</dbReference>
<proteinExistence type="predicted"/>
<comment type="caution">
    <text evidence="2">The sequence shown here is derived from an EMBL/GenBank/DDBJ whole genome shotgun (WGS) entry which is preliminary data.</text>
</comment>
<accession>A0ABW9YRW4</accession>
<evidence type="ECO:0000313" key="2">
    <source>
        <dbReference type="EMBL" id="NBI56297.1"/>
    </source>
</evidence>
<keyword evidence="1" id="KW-0732">Signal</keyword>
<reference evidence="2 3" key="1">
    <citation type="journal article" date="2017" name="Int. J. Syst. Evol. Microbiol.">
        <title>Photobacterium alginatilyticum sp. nov., a marine bacterium isolated from bottom seawater.</title>
        <authorList>
            <person name="Wang X."/>
            <person name="Wang Y."/>
            <person name="Yang X."/>
            <person name="Sun H."/>
            <person name="Li B."/>
            <person name="Zhang X.H."/>
        </authorList>
    </citation>
    <scope>NUCLEOTIDE SEQUENCE [LARGE SCALE GENOMIC DNA]</scope>
    <source>
        <strain evidence="2 3">P03D4</strain>
    </source>
</reference>
<organism evidence="2 3">
    <name type="scientific">Photobacterium alginatilyticum</name>
    <dbReference type="NCBI Taxonomy" id="1775171"/>
    <lineage>
        <taxon>Bacteria</taxon>
        <taxon>Pseudomonadati</taxon>
        <taxon>Pseudomonadota</taxon>
        <taxon>Gammaproteobacteria</taxon>
        <taxon>Vibrionales</taxon>
        <taxon>Vibrionaceae</taxon>
        <taxon>Photobacterium</taxon>
    </lineage>
</organism>
<dbReference type="PROSITE" id="PS51257">
    <property type="entry name" value="PROKAR_LIPOPROTEIN"/>
    <property type="match status" value="1"/>
</dbReference>
<name>A0ABW9YRW4_9GAMM</name>
<keyword evidence="3" id="KW-1185">Reference proteome</keyword>
<gene>
    <name evidence="2" type="ORF">EIZ48_27845</name>
</gene>
<dbReference type="EMBL" id="RSEJ01000073">
    <property type="protein sequence ID" value="NBI56297.1"/>
    <property type="molecule type" value="Genomic_DNA"/>
</dbReference>
<feature type="chain" id="PRO_5046363901" description="Lipoprotein" evidence="1">
    <location>
        <begin position="20"/>
        <end position="142"/>
    </location>
</feature>
<dbReference type="RefSeq" id="WP_160658593.1">
    <property type="nucleotide sequence ID" value="NZ_RSEJ01000073.1"/>
</dbReference>
<evidence type="ECO:0000313" key="3">
    <source>
        <dbReference type="Proteomes" id="UP000738517"/>
    </source>
</evidence>
<sequence length="142" mass="16013">MKTKISFVLSSLLVLSGCASLPPDTNERLGQFTAASSYNIRNLEYEKSEGTASHVEGKTCYKVNLYTLDYMEGPKDNLLQRAMDDAIRNGQNNGLEGDLLVNARIERKTEYKTTGDFFKVKERYECVFVEGDLVKIASRKLK</sequence>
<evidence type="ECO:0008006" key="4">
    <source>
        <dbReference type="Google" id="ProtNLM"/>
    </source>
</evidence>